<keyword evidence="2" id="KW-1185">Reference proteome</keyword>
<reference evidence="1" key="1">
    <citation type="submission" date="2022-06" db="EMBL/GenBank/DDBJ databases">
        <authorList>
            <person name="Legras J.-L."/>
            <person name="Devillers H."/>
            <person name="Grondin C."/>
        </authorList>
    </citation>
    <scope>NUCLEOTIDE SEQUENCE</scope>
    <source>
        <strain evidence="1">CLIB 1444</strain>
    </source>
</reference>
<dbReference type="Proteomes" id="UP001152531">
    <property type="component" value="Unassembled WGS sequence"/>
</dbReference>
<organism evidence="1 2">
    <name type="scientific">[Candida] jaroonii</name>
    <dbReference type="NCBI Taxonomy" id="467808"/>
    <lineage>
        <taxon>Eukaryota</taxon>
        <taxon>Fungi</taxon>
        <taxon>Dikarya</taxon>
        <taxon>Ascomycota</taxon>
        <taxon>Saccharomycotina</taxon>
        <taxon>Pichiomycetes</taxon>
        <taxon>Debaryomycetaceae</taxon>
        <taxon>Yamadazyma</taxon>
    </lineage>
</organism>
<gene>
    <name evidence="1" type="ORF">CLIB1444_02S06172</name>
</gene>
<protein>
    <submittedName>
        <fullName evidence="1">Hexose transporter Hxt14p</fullName>
    </submittedName>
</protein>
<name>A0ACA9Y2Z9_9ASCO</name>
<evidence type="ECO:0000313" key="2">
    <source>
        <dbReference type="Proteomes" id="UP001152531"/>
    </source>
</evidence>
<dbReference type="EMBL" id="CALSDN010000002">
    <property type="protein sequence ID" value="CAH6719336.1"/>
    <property type="molecule type" value="Genomic_DNA"/>
</dbReference>
<comment type="caution">
    <text evidence="1">The sequence shown here is derived from an EMBL/GenBank/DDBJ whole genome shotgun (WGS) entry which is preliminary data.</text>
</comment>
<proteinExistence type="predicted"/>
<evidence type="ECO:0000313" key="1">
    <source>
        <dbReference type="EMBL" id="CAH6719336.1"/>
    </source>
</evidence>
<accession>A0ACA9Y2Z9</accession>
<sequence>MIEIDNGEKFQFGNTLKINNRRITILSGLISLTGLVMGFEIGTANHYFKSEEFNQQYVDLSQPLLGFIISCFNLGSIIGCLIGAIIIWTKYDHVIKLGYVIYIIGAIINFVNQFQFTALLILYRVILGITNGIFLLISPIYITKLSIDKNKRGLNLSLIQFNICVGILFGNILSYVLNVIYLQYLINVVLIIIAILSFIFLPSIINEETNLTKLKIFFQPMSLDNDNGVDNERQLNEEEIKTFVDSIIGDNKFGAFRWKKLILCVTLMIFQPLTGINIFFYYSHYLIHNEKLIIIMPILNLIGSVIILKIIQLTDRKNILIFGSFALYFCYFVYNITPQFYLVFIIVLIFSSTWGPSSNILMNEISNMNLLILEVSIMTNFLVNFLLITFSNNFITIEGFTGRFSLISLFELSIVCSILFSYFLPETKDLSFEEIENIFQCANPK</sequence>